<accession>A0A5D3YQ35</accession>
<sequence length="219" mass="23262">MNLKKILLISGSILVIAAVGIFAADHIDAPAVEGTTSDITDLYAFQAPDNNSNLVFNVNTQGLLSPSATQNASFDPSQMIEINIDNNGDLVEDLVIQCVFTENEVFAYGPTAPPSTGTTSGVNLDAQQVSTEITQSGESPVVGTSNGISLFAGPRDDPFFFDFERYTAIINGNESSFRDPGVDTFAGTNVMSLVVEVPKNMLGNAETLNVWATTNSRTN</sequence>
<dbReference type="EMBL" id="VNHY01000001">
    <property type="protein sequence ID" value="TYP95093.1"/>
    <property type="molecule type" value="Genomic_DNA"/>
</dbReference>
<organism evidence="2 3">
    <name type="scientific">Fodinibius salinus</name>
    <dbReference type="NCBI Taxonomy" id="860790"/>
    <lineage>
        <taxon>Bacteria</taxon>
        <taxon>Pseudomonadati</taxon>
        <taxon>Balneolota</taxon>
        <taxon>Balneolia</taxon>
        <taxon>Balneolales</taxon>
        <taxon>Balneolaceae</taxon>
        <taxon>Fodinibius</taxon>
    </lineage>
</organism>
<proteinExistence type="predicted"/>
<evidence type="ECO:0000313" key="3">
    <source>
        <dbReference type="Proteomes" id="UP000324595"/>
    </source>
</evidence>
<dbReference type="RefSeq" id="WP_148897774.1">
    <property type="nucleotide sequence ID" value="NZ_VNHY01000001.1"/>
</dbReference>
<dbReference type="OrthoDB" id="9791748at2"/>
<dbReference type="Pfam" id="PF14224">
    <property type="entry name" value="DUF4331"/>
    <property type="match status" value="2"/>
</dbReference>
<evidence type="ECO:0000256" key="1">
    <source>
        <dbReference type="SAM" id="SignalP"/>
    </source>
</evidence>
<feature type="signal peptide" evidence="1">
    <location>
        <begin position="1"/>
        <end position="23"/>
    </location>
</feature>
<keyword evidence="3" id="KW-1185">Reference proteome</keyword>
<feature type="chain" id="PRO_5022811567" description="Molecular chaperone DnaK" evidence="1">
    <location>
        <begin position="24"/>
        <end position="219"/>
    </location>
</feature>
<evidence type="ECO:0008006" key="4">
    <source>
        <dbReference type="Google" id="ProtNLM"/>
    </source>
</evidence>
<name>A0A5D3YQ35_9BACT</name>
<keyword evidence="1" id="KW-0732">Signal</keyword>
<reference evidence="2 3" key="1">
    <citation type="submission" date="2019-07" db="EMBL/GenBank/DDBJ databases">
        <title>Genomic Encyclopedia of Archaeal and Bacterial Type Strains, Phase II (KMG-II): from individual species to whole genera.</title>
        <authorList>
            <person name="Goeker M."/>
        </authorList>
    </citation>
    <scope>NUCLEOTIDE SEQUENCE [LARGE SCALE GENOMIC DNA]</scope>
    <source>
        <strain evidence="2 3">DSM 21935</strain>
    </source>
</reference>
<dbReference type="AlphaFoldDB" id="A0A5D3YQ35"/>
<comment type="caution">
    <text evidence="2">The sequence shown here is derived from an EMBL/GenBank/DDBJ whole genome shotgun (WGS) entry which is preliminary data.</text>
</comment>
<dbReference type="InterPro" id="IPR025566">
    <property type="entry name" value="DUF4331"/>
</dbReference>
<evidence type="ECO:0000313" key="2">
    <source>
        <dbReference type="EMBL" id="TYP95093.1"/>
    </source>
</evidence>
<protein>
    <recommendedName>
        <fullName evidence="4">Molecular chaperone DnaK</fullName>
    </recommendedName>
</protein>
<gene>
    <name evidence="2" type="ORF">LX73_0388</name>
</gene>
<dbReference type="Proteomes" id="UP000324595">
    <property type="component" value="Unassembled WGS sequence"/>
</dbReference>